<dbReference type="FunFam" id="1.25.40.10:FF:000348">
    <property type="entry name" value="Pentatricopeptide repeat-containing protein chloroplastic"/>
    <property type="match status" value="1"/>
</dbReference>
<dbReference type="Gene3D" id="1.25.40.10">
    <property type="entry name" value="Tetratricopeptide repeat domain"/>
    <property type="match status" value="3"/>
</dbReference>
<dbReference type="Gramene" id="OMO50594">
    <property type="protein sequence ID" value="OMO50594"/>
    <property type="gene ID" value="CCACVL1_30358"/>
</dbReference>
<dbReference type="Pfam" id="PF20431">
    <property type="entry name" value="E_motif"/>
    <property type="match status" value="1"/>
</dbReference>
<dbReference type="InterPro" id="IPR046848">
    <property type="entry name" value="E_motif"/>
</dbReference>
<dbReference type="GO" id="GO:0003723">
    <property type="term" value="F:RNA binding"/>
    <property type="evidence" value="ECO:0007669"/>
    <property type="project" value="InterPro"/>
</dbReference>
<dbReference type="AlphaFoldDB" id="A0A1R3FXL1"/>
<protein>
    <submittedName>
        <fullName evidence="3">Uncharacterized protein</fullName>
    </submittedName>
</protein>
<dbReference type="PROSITE" id="PS51375">
    <property type="entry name" value="PPR"/>
    <property type="match status" value="6"/>
</dbReference>
<proteinExistence type="predicted"/>
<feature type="repeat" description="PPR" evidence="2">
    <location>
        <begin position="149"/>
        <end position="183"/>
    </location>
</feature>
<gene>
    <name evidence="3" type="ORF">CCACVL1_30358</name>
</gene>
<dbReference type="GO" id="GO:0009451">
    <property type="term" value="P:RNA modification"/>
    <property type="evidence" value="ECO:0007669"/>
    <property type="project" value="InterPro"/>
</dbReference>
<sequence>MYSKCGNLVDSRKVFDEMPERNVVSWNAMIGGYFKNGDRESALDLFEKIPIGRNSVTWIEMIDGFAKSGDTSKARQFFDKVPLEFRNVVIWTVMVDGYNANGELESARKLFEMMPERNFFVWSSMISGYCKRGEVKEARNIFDRIPVRNLVNWNSMISGYAQNGFCEEALEMFKKMQSEGFEPDEVTLTSVLSACAQLGKLDVGKEIHHLIMEKRIKVNQFVLNALLDMHAKCGDLAHARLIFEGISRRTTACWNSMISGFAIHGQSKEALEFFRRMEESDEIPDEITFLSLLSACAHGGFVDEGLDIFTKMGTYGLVASIKHYGCLVDLLGRAGRLKQAFDLIKRMPMKPNDVVWGALLGACRVHLDTNMVEQVMQELHTLNYDMDSGDYSQYVLLSNIYAASDKWEKAEKMRMAMLTKPERFSMVGFKIIRLLLENIGRICTSWMFAGSGRPLMKNKKKDATTQRWQLSRCTWLPVFFVLSHCFCFRIKTINVEMVATVHRPNEARLMYEKIHSHPNAKVSKKARQFMFSFKVNDSEQVFIEDRANYSLQGAEAEIIKLGGLRCHHYYERTPIVGARNLRLLGLSGNFILRKLGQEIEELGYKVSGIQYTFCYALTVKHPLMVVGTADRNLIVLNLQNPQHPSMEKDQAAMVVVEELLLLSIKILAFTIPPSGIAAIGTMRVQGVEACDSCLYHDVLEVNACVTLFI</sequence>
<dbReference type="InterPro" id="IPR011990">
    <property type="entry name" value="TPR-like_helical_dom_sf"/>
</dbReference>
<dbReference type="EMBL" id="AWWV01016092">
    <property type="protein sequence ID" value="OMO50594.1"/>
    <property type="molecule type" value="Genomic_DNA"/>
</dbReference>
<reference evidence="3 4" key="1">
    <citation type="submission" date="2013-09" db="EMBL/GenBank/DDBJ databases">
        <title>Corchorus capsularis genome sequencing.</title>
        <authorList>
            <person name="Alam M."/>
            <person name="Haque M.S."/>
            <person name="Islam M.S."/>
            <person name="Emdad E.M."/>
            <person name="Islam M.M."/>
            <person name="Ahmed B."/>
            <person name="Halim A."/>
            <person name="Hossen Q.M.M."/>
            <person name="Hossain M.Z."/>
            <person name="Ahmed R."/>
            <person name="Khan M.M."/>
            <person name="Islam R."/>
            <person name="Rashid M.M."/>
            <person name="Khan S.A."/>
            <person name="Rahman M.S."/>
            <person name="Alam M."/>
        </authorList>
    </citation>
    <scope>NUCLEOTIDE SEQUENCE [LARGE SCALE GENOMIC DNA]</scope>
    <source>
        <strain evidence="4">cv. CVL-1</strain>
        <tissue evidence="3">Whole seedling</tissue>
    </source>
</reference>
<dbReference type="Pfam" id="PF01535">
    <property type="entry name" value="PPR"/>
    <property type="match status" value="6"/>
</dbReference>
<feature type="repeat" description="PPR" evidence="2">
    <location>
        <begin position="87"/>
        <end position="121"/>
    </location>
</feature>
<dbReference type="FunFam" id="1.25.40.10:FF:000345">
    <property type="entry name" value="Pentatricopeptide repeat-containing protein"/>
    <property type="match status" value="1"/>
</dbReference>
<dbReference type="NCBIfam" id="TIGR00756">
    <property type="entry name" value="PPR"/>
    <property type="match status" value="5"/>
</dbReference>
<evidence type="ECO:0000256" key="2">
    <source>
        <dbReference type="PROSITE-ProRule" id="PRU00708"/>
    </source>
</evidence>
<accession>A0A1R3FXL1</accession>
<evidence type="ECO:0000313" key="4">
    <source>
        <dbReference type="Proteomes" id="UP000188268"/>
    </source>
</evidence>
<dbReference type="PANTHER" id="PTHR47926:SF484">
    <property type="entry name" value="PENTATRICOPEPTIDE REPEAT-CONTAINING PROTEIN"/>
    <property type="match status" value="1"/>
</dbReference>
<keyword evidence="4" id="KW-1185">Reference proteome</keyword>
<dbReference type="Proteomes" id="UP000188268">
    <property type="component" value="Unassembled WGS sequence"/>
</dbReference>
<keyword evidence="1" id="KW-0677">Repeat</keyword>
<feature type="repeat" description="PPR" evidence="2">
    <location>
        <begin position="184"/>
        <end position="218"/>
    </location>
</feature>
<dbReference type="InterPro" id="IPR046960">
    <property type="entry name" value="PPR_At4g14850-like_plant"/>
</dbReference>
<dbReference type="OrthoDB" id="185373at2759"/>
<feature type="repeat" description="PPR" evidence="2">
    <location>
        <begin position="22"/>
        <end position="56"/>
    </location>
</feature>
<dbReference type="SUPFAM" id="SSF48452">
    <property type="entry name" value="TPR-like"/>
    <property type="match status" value="1"/>
</dbReference>
<evidence type="ECO:0000256" key="1">
    <source>
        <dbReference type="ARBA" id="ARBA00022737"/>
    </source>
</evidence>
<name>A0A1R3FXL1_COCAP</name>
<dbReference type="InterPro" id="IPR002885">
    <property type="entry name" value="PPR_rpt"/>
</dbReference>
<dbReference type="PANTHER" id="PTHR47926">
    <property type="entry name" value="PENTATRICOPEPTIDE REPEAT-CONTAINING PROTEIN"/>
    <property type="match status" value="1"/>
</dbReference>
<feature type="repeat" description="PPR" evidence="2">
    <location>
        <begin position="250"/>
        <end position="284"/>
    </location>
</feature>
<comment type="caution">
    <text evidence="3">The sequence shown here is derived from an EMBL/GenBank/DDBJ whole genome shotgun (WGS) entry which is preliminary data.</text>
</comment>
<evidence type="ECO:0000313" key="3">
    <source>
        <dbReference type="EMBL" id="OMO50594.1"/>
    </source>
</evidence>
<organism evidence="3 4">
    <name type="scientific">Corchorus capsularis</name>
    <name type="common">Jute</name>
    <dbReference type="NCBI Taxonomy" id="210143"/>
    <lineage>
        <taxon>Eukaryota</taxon>
        <taxon>Viridiplantae</taxon>
        <taxon>Streptophyta</taxon>
        <taxon>Embryophyta</taxon>
        <taxon>Tracheophyta</taxon>
        <taxon>Spermatophyta</taxon>
        <taxon>Magnoliopsida</taxon>
        <taxon>eudicotyledons</taxon>
        <taxon>Gunneridae</taxon>
        <taxon>Pentapetalae</taxon>
        <taxon>rosids</taxon>
        <taxon>malvids</taxon>
        <taxon>Malvales</taxon>
        <taxon>Malvaceae</taxon>
        <taxon>Grewioideae</taxon>
        <taxon>Apeibeae</taxon>
        <taxon>Corchorus</taxon>
    </lineage>
</organism>
<dbReference type="Pfam" id="PF13041">
    <property type="entry name" value="PPR_2"/>
    <property type="match status" value="2"/>
</dbReference>
<feature type="repeat" description="PPR" evidence="2">
    <location>
        <begin position="285"/>
        <end position="319"/>
    </location>
</feature>